<keyword evidence="2" id="KW-0540">Nuclease</keyword>
<evidence type="ECO:0000313" key="3">
    <source>
        <dbReference type="Proteomes" id="UP000465667"/>
    </source>
</evidence>
<accession>A0A6C0UTI8</accession>
<dbReference type="GO" id="GO:0004519">
    <property type="term" value="F:endonuclease activity"/>
    <property type="evidence" value="ECO:0007669"/>
    <property type="project" value="UniProtKB-KW"/>
</dbReference>
<evidence type="ECO:0000259" key="1">
    <source>
        <dbReference type="SMART" id="SM00507"/>
    </source>
</evidence>
<keyword evidence="2" id="KW-0255">Endonuclease</keyword>
<organism evidence="2 3">
    <name type="scientific">Haloferax volcanii</name>
    <name type="common">Halobacterium volcanii</name>
    <dbReference type="NCBI Taxonomy" id="2246"/>
    <lineage>
        <taxon>Archaea</taxon>
        <taxon>Methanobacteriati</taxon>
        <taxon>Methanobacteriota</taxon>
        <taxon>Stenosarchaea group</taxon>
        <taxon>Halobacteria</taxon>
        <taxon>Halobacteriales</taxon>
        <taxon>Haloferacaceae</taxon>
        <taxon>Haloferax</taxon>
    </lineage>
</organism>
<dbReference type="AlphaFoldDB" id="A0A6C0UTI8"/>
<dbReference type="Gene3D" id="1.10.30.50">
    <property type="match status" value="1"/>
</dbReference>
<reference evidence="2 3" key="1">
    <citation type="submission" date="2020-02" db="EMBL/GenBank/DDBJ databases">
        <title>Whole genome sequence of Haloferax alexandrinus pws1.</title>
        <authorList>
            <person name="Verma D.K."/>
            <person name="Gopal K."/>
            <person name="Prasad E.S."/>
        </authorList>
    </citation>
    <scope>NUCLEOTIDE SEQUENCE [LARGE SCALE GENOMIC DNA]</scope>
    <source>
        <strain evidence="3">wsp1</strain>
    </source>
</reference>
<dbReference type="RefSeq" id="WP_163489080.1">
    <property type="nucleotide sequence ID" value="NZ_CP048738.1"/>
</dbReference>
<dbReference type="CDD" id="cd00085">
    <property type="entry name" value="HNHc"/>
    <property type="match status" value="1"/>
</dbReference>
<sequence>MVSRHVPVAVRRELRREVNYSCAYCGTPLVQYHHIVPFHEDEHHDPDRMIALCPTCHAEADAGTISREKLYELKNNPAISDLVEHEFYFESKQRMLGLGNVGVKIHDGQEGKSPVLRVDGETLIEVGYVDGVLQFVTNFHSKDGRGIAQISNGEWWVSTESAWDMEYKKKTLKLWSSEENLAFAVRYDPETDQVDIVGRFHSNGKRVIVSTDYGVVVPELNFSIRDLAFSIGDGPGAVLDI</sequence>
<name>A0A6C0UTI8_HALVO</name>
<dbReference type="GO" id="GO:0008270">
    <property type="term" value="F:zinc ion binding"/>
    <property type="evidence" value="ECO:0007669"/>
    <property type="project" value="InterPro"/>
</dbReference>
<keyword evidence="2" id="KW-0378">Hydrolase</keyword>
<dbReference type="KEGG" id="hale:G3A49_10325"/>
<feature type="domain" description="HNH nuclease" evidence="1">
    <location>
        <begin position="9"/>
        <end position="58"/>
    </location>
</feature>
<dbReference type="InterPro" id="IPR002711">
    <property type="entry name" value="HNH"/>
</dbReference>
<gene>
    <name evidence="2" type="ORF">G3A49_10325</name>
</gene>
<dbReference type="InterPro" id="IPR003615">
    <property type="entry name" value="HNH_nuc"/>
</dbReference>
<dbReference type="GeneID" id="44083808"/>
<dbReference type="Pfam" id="PF01844">
    <property type="entry name" value="HNH"/>
    <property type="match status" value="1"/>
</dbReference>
<evidence type="ECO:0000313" key="2">
    <source>
        <dbReference type="EMBL" id="QIB78510.1"/>
    </source>
</evidence>
<dbReference type="Proteomes" id="UP000465667">
    <property type="component" value="Chromosome"/>
</dbReference>
<dbReference type="EMBL" id="CP048738">
    <property type="protein sequence ID" value="QIB78510.1"/>
    <property type="molecule type" value="Genomic_DNA"/>
</dbReference>
<proteinExistence type="predicted"/>
<protein>
    <submittedName>
        <fullName evidence="2">HNH endonuclease</fullName>
    </submittedName>
</protein>
<dbReference type="SMART" id="SM00507">
    <property type="entry name" value="HNHc"/>
    <property type="match status" value="1"/>
</dbReference>
<dbReference type="GO" id="GO:0003676">
    <property type="term" value="F:nucleic acid binding"/>
    <property type="evidence" value="ECO:0007669"/>
    <property type="project" value="InterPro"/>
</dbReference>